<comment type="function">
    <text evidence="11">Required for CpsD phosphorylation. Involved in the regulation of capsular polysaccharide biosynthesis. May be part of a complex that directs the coordinated polymerization and export to the cell surface of the capsular polysaccharide.</text>
</comment>
<feature type="transmembrane region" description="Helical" evidence="12">
    <location>
        <begin position="21"/>
        <end position="40"/>
    </location>
</feature>
<evidence type="ECO:0000256" key="10">
    <source>
        <dbReference type="ARBA" id="ARBA00023169"/>
    </source>
</evidence>
<evidence type="ECO:0000256" key="1">
    <source>
        <dbReference type="ARBA" id="ARBA00004651"/>
    </source>
</evidence>
<evidence type="ECO:0000256" key="11">
    <source>
        <dbReference type="ARBA" id="ARBA00045736"/>
    </source>
</evidence>
<keyword evidence="8 12" id="KW-1133">Transmembrane helix</keyword>
<keyword evidence="6 12" id="KW-0812">Transmembrane</keyword>
<comment type="subcellular location">
    <subcellularLocation>
        <location evidence="1">Cell membrane</location>
        <topology evidence="1">Multi-pass membrane protein</topology>
    </subcellularLocation>
</comment>
<evidence type="ECO:0000256" key="5">
    <source>
        <dbReference type="ARBA" id="ARBA00022475"/>
    </source>
</evidence>
<evidence type="ECO:0000256" key="6">
    <source>
        <dbReference type="ARBA" id="ARBA00022692"/>
    </source>
</evidence>
<reference evidence="14 15" key="1">
    <citation type="submission" date="2022-08" db="EMBL/GenBank/DDBJ databases">
        <title>Aerococcaceae sp. nov isolated from spoiled eye mask.</title>
        <authorList>
            <person name="Zhou G."/>
            <person name="Xie X.-B."/>
            <person name="Shi Q.-S."/>
            <person name="Wang Y.-S."/>
            <person name="Wen X."/>
            <person name="Peng H."/>
            <person name="Yang X.-J."/>
            <person name="Tao H.-B."/>
            <person name="Huang X.-M."/>
        </authorList>
    </citation>
    <scope>NUCLEOTIDE SEQUENCE [LARGE SCALE GENOMIC DNA]</scope>
    <source>
        <strain evidence="15">DM20194951</strain>
    </source>
</reference>
<dbReference type="Pfam" id="PF02706">
    <property type="entry name" value="Wzz"/>
    <property type="match status" value="1"/>
</dbReference>
<evidence type="ECO:0000256" key="7">
    <source>
        <dbReference type="ARBA" id="ARBA00022903"/>
    </source>
</evidence>
<protein>
    <recommendedName>
        <fullName evidence="4">Capsular polysaccharide biosynthesis protein CpsC</fullName>
    </recommendedName>
</protein>
<evidence type="ECO:0000259" key="13">
    <source>
        <dbReference type="Pfam" id="PF02706"/>
    </source>
</evidence>
<dbReference type="EMBL" id="CP102453">
    <property type="protein sequence ID" value="UUX35250.1"/>
    <property type="molecule type" value="Genomic_DNA"/>
</dbReference>
<evidence type="ECO:0000256" key="4">
    <source>
        <dbReference type="ARBA" id="ARBA00020739"/>
    </source>
</evidence>
<organism evidence="14 15">
    <name type="scientific">Fundicoccus culcitae</name>
    <dbReference type="NCBI Taxonomy" id="2969821"/>
    <lineage>
        <taxon>Bacteria</taxon>
        <taxon>Bacillati</taxon>
        <taxon>Bacillota</taxon>
        <taxon>Bacilli</taxon>
        <taxon>Lactobacillales</taxon>
        <taxon>Aerococcaceae</taxon>
        <taxon>Fundicoccus</taxon>
    </lineage>
</organism>
<evidence type="ECO:0000256" key="8">
    <source>
        <dbReference type="ARBA" id="ARBA00022989"/>
    </source>
</evidence>
<comment type="pathway">
    <text evidence="2">Capsule biogenesis; capsule polysaccharide biosynthesis.</text>
</comment>
<dbReference type="PANTHER" id="PTHR32309">
    <property type="entry name" value="TYROSINE-PROTEIN KINASE"/>
    <property type="match status" value="1"/>
</dbReference>
<evidence type="ECO:0000256" key="2">
    <source>
        <dbReference type="ARBA" id="ARBA00005132"/>
    </source>
</evidence>
<dbReference type="RefSeq" id="WP_313794740.1">
    <property type="nucleotide sequence ID" value="NZ_CP102453.1"/>
</dbReference>
<dbReference type="Proteomes" id="UP001315967">
    <property type="component" value="Chromosome"/>
</dbReference>
<proteinExistence type="inferred from homology"/>
<name>A0ABY5PA36_9LACT</name>
<dbReference type="PANTHER" id="PTHR32309:SF13">
    <property type="entry name" value="FERRIC ENTEROBACTIN TRANSPORT PROTEIN FEPE"/>
    <property type="match status" value="1"/>
</dbReference>
<sequence>MEEEISILDIFGFLRKYSFTIIVSTLLGAVIMAVIAIFFIQPTYTSRAELLVNQRAQDEQQIAQADINTSIMLINTYRNIILADSTLSIVNEELGGQYSVGTLKNAMEVSQQQNSQTFVITAEMDSPNEAQQVVEKTIEVFGQQVQDAYEVSDPNIFVLSPASYNPNPVSPNISLLTLSGAFFGFIISVGILLINNALDTRIKSPSYVEELGLINLGGITDIPNANSIEFKLTSPTRTNKSRRKV</sequence>
<keyword evidence="5" id="KW-1003">Cell membrane</keyword>
<evidence type="ECO:0000313" key="15">
    <source>
        <dbReference type="Proteomes" id="UP001315967"/>
    </source>
</evidence>
<evidence type="ECO:0000256" key="12">
    <source>
        <dbReference type="SAM" id="Phobius"/>
    </source>
</evidence>
<evidence type="ECO:0000256" key="9">
    <source>
        <dbReference type="ARBA" id="ARBA00023136"/>
    </source>
</evidence>
<keyword evidence="10" id="KW-0270">Exopolysaccharide synthesis</keyword>
<feature type="domain" description="Polysaccharide chain length determinant N-terminal" evidence="13">
    <location>
        <begin position="3"/>
        <end position="93"/>
    </location>
</feature>
<evidence type="ECO:0000256" key="3">
    <source>
        <dbReference type="ARBA" id="ARBA00006683"/>
    </source>
</evidence>
<comment type="similarity">
    <text evidence="3">Belongs to the CpsC/CapA family.</text>
</comment>
<dbReference type="InterPro" id="IPR050445">
    <property type="entry name" value="Bact_polysacc_biosynth/exp"/>
</dbReference>
<keyword evidence="7" id="KW-0972">Capsule biogenesis/degradation</keyword>
<feature type="transmembrane region" description="Helical" evidence="12">
    <location>
        <begin position="173"/>
        <end position="194"/>
    </location>
</feature>
<evidence type="ECO:0000313" key="14">
    <source>
        <dbReference type="EMBL" id="UUX35250.1"/>
    </source>
</evidence>
<dbReference type="InterPro" id="IPR003856">
    <property type="entry name" value="LPS_length_determ_N"/>
</dbReference>
<keyword evidence="15" id="KW-1185">Reference proteome</keyword>
<accession>A0ABY5PA36</accession>
<keyword evidence="9 12" id="KW-0472">Membrane</keyword>
<gene>
    <name evidence="14" type="ORF">NRE15_06295</name>
</gene>